<keyword evidence="6" id="KW-1185">Reference proteome</keyword>
<evidence type="ECO:0000313" key="6">
    <source>
        <dbReference type="Proteomes" id="UP000039865"/>
    </source>
</evidence>
<feature type="compositionally biased region" description="Polar residues" evidence="4">
    <location>
        <begin position="726"/>
        <end position="743"/>
    </location>
</feature>
<protein>
    <submittedName>
        <fullName evidence="5">Uncharacterized protein</fullName>
    </submittedName>
</protein>
<keyword evidence="3" id="KW-1015">Disulfide bond</keyword>
<dbReference type="InterPro" id="IPR009030">
    <property type="entry name" value="Growth_fac_rcpt_cys_sf"/>
</dbReference>
<proteinExistence type="predicted"/>
<organism evidence="5 6">
    <name type="scientific">Stylonychia lemnae</name>
    <name type="common">Ciliate</name>
    <dbReference type="NCBI Taxonomy" id="5949"/>
    <lineage>
        <taxon>Eukaryota</taxon>
        <taxon>Sar</taxon>
        <taxon>Alveolata</taxon>
        <taxon>Ciliophora</taxon>
        <taxon>Intramacronucleata</taxon>
        <taxon>Spirotrichea</taxon>
        <taxon>Stichotrichia</taxon>
        <taxon>Sporadotrichida</taxon>
        <taxon>Oxytrichidae</taxon>
        <taxon>Stylonychinae</taxon>
        <taxon>Stylonychia</taxon>
    </lineage>
</organism>
<dbReference type="AlphaFoldDB" id="A0A078A379"/>
<dbReference type="NCBIfam" id="TIGR02232">
    <property type="entry name" value="myxo_disulf_rpt"/>
    <property type="match status" value="1"/>
</dbReference>
<dbReference type="Proteomes" id="UP000039865">
    <property type="component" value="Unassembled WGS sequence"/>
</dbReference>
<evidence type="ECO:0000256" key="1">
    <source>
        <dbReference type="ARBA" id="ARBA00022729"/>
    </source>
</evidence>
<evidence type="ECO:0000256" key="4">
    <source>
        <dbReference type="SAM" id="MobiDB-lite"/>
    </source>
</evidence>
<keyword evidence="2" id="KW-0677">Repeat</keyword>
<dbReference type="OrthoDB" id="409374at2759"/>
<dbReference type="SMART" id="SM00261">
    <property type="entry name" value="FU"/>
    <property type="match status" value="3"/>
</dbReference>
<dbReference type="InterPro" id="IPR011936">
    <property type="entry name" value="Myxo_disulph_rpt"/>
</dbReference>
<name>A0A078A379_STYLE</name>
<evidence type="ECO:0000256" key="2">
    <source>
        <dbReference type="ARBA" id="ARBA00022737"/>
    </source>
</evidence>
<gene>
    <name evidence="5" type="primary">Contig18340.g19489</name>
    <name evidence="5" type="ORF">STYLEM_4206</name>
</gene>
<dbReference type="Gene3D" id="2.10.220.10">
    <property type="entry name" value="Hormone Receptor, Insulin-like Growth Factor Receptor 1, Chain A, domain 2"/>
    <property type="match status" value="1"/>
</dbReference>
<evidence type="ECO:0000313" key="5">
    <source>
        <dbReference type="EMBL" id="CDW75219.1"/>
    </source>
</evidence>
<sequence>MNAMVIAIVKILDCHSRCSKCSLAITNKDCISCVQGYFLYNAKNYTCIQQCPNQAAQFYEKVIEDCIVCHEFCDGCTGPSSNDCIACKPPFKQMGSRCGTQLCPFGSYYNEQTNQCVNCEYPCEQCEESAYNCKTCLEGFAFDESGICTYCEDLIGFSMPWSFNQMIPGGGVCTEICGDGQNLGFYECDDGNLRNFDGCSIDCRIEAGFNCYTDIYNSSSICSQIRGPNFEIIKISSRNKLIYLQFDSNVVIDKKSLKTSDLIVNIYGLDQSPQFNMSGQVTKLLIEKRQLVLSFEQYFSVLGSNQVLIEIGFKNMSMIRDAKTGNKLSKQLSQPYYLNRFDYVSPETEAQAKKFGVTASRTSITALVTNILIQIIIGQALGSIWIAMNTLQIIYLMPLMNFANISDDFIGDPFFYKYMLLNQINDKPVSQNFEEYEFESSIFFFNYSRKMQMWAMFALGYPILKICNRFLKHRYFDVLKQYEQSYRFNVVWRVLTELYLEMTLTMNSHELDKEQVIQKHGVLYEGTKIAMPFESKLMNYSNIMNESLTGIAFAIAYNFTLTTTTEQQEFYFKKIRMFVLKKLGRNLENRDEKILNGSQLTISSQNAFINNLDDDTQLSEYQQTQDLKKFNPFQNLKMRQKAVPALLTSKRQRRLDQVQQLSLKSQKIIQGINQQKNEDSQGSSIEKIQKLSNQKEQINFEKVEDQEEEYDFEFLNQRFNKRQKARSQFNLKQTSRSAKSQGKWSKLSLHPLQHQDIVIQSENKKQK</sequence>
<evidence type="ECO:0000256" key="3">
    <source>
        <dbReference type="ARBA" id="ARBA00023157"/>
    </source>
</evidence>
<dbReference type="InterPro" id="IPR006212">
    <property type="entry name" value="Furin_repeat"/>
</dbReference>
<dbReference type="EMBL" id="CCKQ01004086">
    <property type="protein sequence ID" value="CDW75219.1"/>
    <property type="molecule type" value="Genomic_DNA"/>
</dbReference>
<keyword evidence="1" id="KW-0732">Signal</keyword>
<dbReference type="CDD" id="cd00064">
    <property type="entry name" value="FU"/>
    <property type="match status" value="2"/>
</dbReference>
<accession>A0A078A379</accession>
<reference evidence="5 6" key="1">
    <citation type="submission" date="2014-06" db="EMBL/GenBank/DDBJ databases">
        <authorList>
            <person name="Swart Estienne"/>
        </authorList>
    </citation>
    <scope>NUCLEOTIDE SEQUENCE [LARGE SCALE GENOMIC DNA]</scope>
    <source>
        <strain evidence="5 6">130c</strain>
    </source>
</reference>
<dbReference type="InParanoid" id="A0A078A379"/>
<dbReference type="SUPFAM" id="SSF57184">
    <property type="entry name" value="Growth factor receptor domain"/>
    <property type="match status" value="1"/>
</dbReference>
<feature type="region of interest" description="Disordered" evidence="4">
    <location>
        <begin position="726"/>
        <end position="749"/>
    </location>
</feature>